<keyword evidence="3" id="KW-1185">Reference proteome</keyword>
<accession>A0A1H9YQW1</accession>
<feature type="chain" id="PRO_5011480676" evidence="1">
    <location>
        <begin position="25"/>
        <end position="258"/>
    </location>
</feature>
<evidence type="ECO:0000313" key="3">
    <source>
        <dbReference type="Proteomes" id="UP000199345"/>
    </source>
</evidence>
<evidence type="ECO:0000256" key="1">
    <source>
        <dbReference type="SAM" id="SignalP"/>
    </source>
</evidence>
<dbReference type="AlphaFoldDB" id="A0A1H9YQW1"/>
<dbReference type="EMBL" id="FOIA01000002">
    <property type="protein sequence ID" value="SES71545.1"/>
    <property type="molecule type" value="Genomic_DNA"/>
</dbReference>
<dbReference type="Gene3D" id="2.160.20.20">
    <property type="match status" value="1"/>
</dbReference>
<keyword evidence="1" id="KW-0732">Signal</keyword>
<organism evidence="2 3">
    <name type="scientific">Nitrosomonas marina</name>
    <dbReference type="NCBI Taxonomy" id="917"/>
    <lineage>
        <taxon>Bacteria</taxon>
        <taxon>Pseudomonadati</taxon>
        <taxon>Pseudomonadota</taxon>
        <taxon>Betaproteobacteria</taxon>
        <taxon>Nitrosomonadales</taxon>
        <taxon>Nitrosomonadaceae</taxon>
        <taxon>Nitrosomonas</taxon>
    </lineage>
</organism>
<feature type="signal peptide" evidence="1">
    <location>
        <begin position="1"/>
        <end position="24"/>
    </location>
</feature>
<proteinExistence type="predicted"/>
<name>A0A1H9YQW1_9PROT</name>
<dbReference type="RefSeq" id="WP_177170260.1">
    <property type="nucleotide sequence ID" value="NZ_FOIA01000002.1"/>
</dbReference>
<protein>
    <submittedName>
        <fullName evidence="2">Uncharacterized protein</fullName>
    </submittedName>
</protein>
<sequence>MKQHTIYKTIAAALLLILPFHATAEETVCAGFIENTTVDNLLVPSNSECDLSNVRVMGTIQIAINATITSRNIVVIGNVQAENARQINILENSRIGGSVQINQGGGAIISDSTIDSDIQFESNSDFFQAQRNIVGGNVQIFQNNGGVEISQNTIDGNLQCKENAPAPTGGANTVRGSKEDQCSQLEMVASKETENKCNSSQPTFGTDGHLHIPRLSVLTQGDDTKYWATLQYVPSLSSGNKLVFELRDPVTNTGSCNQ</sequence>
<gene>
    <name evidence="2" type="ORF">SAMN05216326_102125</name>
</gene>
<dbReference type="Proteomes" id="UP000199345">
    <property type="component" value="Unassembled WGS sequence"/>
</dbReference>
<evidence type="ECO:0000313" key="2">
    <source>
        <dbReference type="EMBL" id="SES71545.1"/>
    </source>
</evidence>
<reference evidence="3" key="1">
    <citation type="submission" date="2016-10" db="EMBL/GenBank/DDBJ databases">
        <authorList>
            <person name="Varghese N."/>
            <person name="Submissions S."/>
        </authorList>
    </citation>
    <scope>NUCLEOTIDE SEQUENCE [LARGE SCALE GENOMIC DNA]</scope>
    <source>
        <strain evidence="3">Nm71</strain>
    </source>
</reference>
<dbReference type="InterPro" id="IPR012332">
    <property type="entry name" value="Autotransporter_pectin_lyase_C"/>
</dbReference>